<evidence type="ECO:0000256" key="7">
    <source>
        <dbReference type="ARBA" id="ARBA00022917"/>
    </source>
</evidence>
<dbReference type="FunFam" id="3.40.50.620:FF:000045">
    <property type="entry name" value="Glutamate--tRNA ligase, mitochondrial"/>
    <property type="match status" value="1"/>
</dbReference>
<dbReference type="Gene3D" id="1.10.10.350">
    <property type="match status" value="1"/>
</dbReference>
<evidence type="ECO:0000256" key="6">
    <source>
        <dbReference type="ARBA" id="ARBA00022840"/>
    </source>
</evidence>
<evidence type="ECO:0000256" key="2">
    <source>
        <dbReference type="ARBA" id="ARBA00007894"/>
    </source>
</evidence>
<dbReference type="EC" id="6.1.1.17" evidence="3"/>
<evidence type="ECO:0000256" key="1">
    <source>
        <dbReference type="ARBA" id="ARBA00004173"/>
    </source>
</evidence>
<dbReference type="InterPro" id="IPR033910">
    <property type="entry name" value="GluRS_core"/>
</dbReference>
<gene>
    <name evidence="14" type="ORF">BZG36_02025</name>
</gene>
<dbReference type="InterPro" id="IPR020058">
    <property type="entry name" value="Glu/Gln-tRNA-synth_Ib_cat-dom"/>
</dbReference>
<evidence type="ECO:0000259" key="12">
    <source>
        <dbReference type="Pfam" id="PF00749"/>
    </source>
</evidence>
<feature type="domain" description="Aminoacyl-tRNA synthetase class I anticodon-binding" evidence="13">
    <location>
        <begin position="341"/>
        <end position="488"/>
    </location>
</feature>
<dbReference type="GO" id="GO:0004818">
    <property type="term" value="F:glutamate-tRNA ligase activity"/>
    <property type="evidence" value="ECO:0007669"/>
    <property type="project" value="UniProtKB-EC"/>
</dbReference>
<feature type="domain" description="Glutamyl/glutaminyl-tRNA synthetase class Ib catalytic" evidence="12">
    <location>
        <begin position="5"/>
        <end position="322"/>
    </location>
</feature>
<evidence type="ECO:0000313" key="14">
    <source>
        <dbReference type="EMBL" id="OZJ04638.1"/>
    </source>
</evidence>
<dbReference type="Gene3D" id="3.40.50.620">
    <property type="entry name" value="HUPs"/>
    <property type="match status" value="1"/>
</dbReference>
<evidence type="ECO:0000313" key="15">
    <source>
        <dbReference type="Proteomes" id="UP000242875"/>
    </source>
</evidence>
<organism evidence="14 15">
    <name type="scientific">Bifiguratus adelaidae</name>
    <dbReference type="NCBI Taxonomy" id="1938954"/>
    <lineage>
        <taxon>Eukaryota</taxon>
        <taxon>Fungi</taxon>
        <taxon>Fungi incertae sedis</taxon>
        <taxon>Mucoromycota</taxon>
        <taxon>Mucoromycotina</taxon>
        <taxon>Endogonomycetes</taxon>
        <taxon>Endogonales</taxon>
        <taxon>Endogonales incertae sedis</taxon>
        <taxon>Bifiguratus</taxon>
    </lineage>
</organism>
<dbReference type="PANTHER" id="PTHR43311:SF2">
    <property type="entry name" value="GLUTAMATE--TRNA LIGASE, MITOCHONDRIAL-RELATED"/>
    <property type="match status" value="1"/>
</dbReference>
<dbReference type="InterPro" id="IPR014729">
    <property type="entry name" value="Rossmann-like_a/b/a_fold"/>
</dbReference>
<dbReference type="GO" id="GO:0005524">
    <property type="term" value="F:ATP binding"/>
    <property type="evidence" value="ECO:0007669"/>
    <property type="project" value="UniProtKB-KW"/>
</dbReference>
<evidence type="ECO:0000256" key="10">
    <source>
        <dbReference type="ARBA" id="ARBA00072917"/>
    </source>
</evidence>
<dbReference type="InterPro" id="IPR020751">
    <property type="entry name" value="aa-tRNA-synth_I_codon-bd_sub2"/>
</dbReference>
<dbReference type="Pfam" id="PF19269">
    <property type="entry name" value="Anticodon_2"/>
    <property type="match status" value="1"/>
</dbReference>
<comment type="caution">
    <text evidence="14">The sequence shown here is derived from an EMBL/GenBank/DDBJ whole genome shotgun (WGS) entry which is preliminary data.</text>
</comment>
<dbReference type="InterPro" id="IPR001412">
    <property type="entry name" value="aa-tRNA-synth_I_CS"/>
</dbReference>
<dbReference type="AlphaFoldDB" id="A0A261Y241"/>
<dbReference type="InterPro" id="IPR045462">
    <property type="entry name" value="aa-tRNA-synth_I_cd-bd"/>
</dbReference>
<protein>
    <recommendedName>
        <fullName evidence="10">Glutamate--tRNA ligase, mitochondrial</fullName>
        <ecNumber evidence="3">6.1.1.17</ecNumber>
    </recommendedName>
    <alternativeName>
        <fullName evidence="9">Glutamyl-tRNA synthetase</fullName>
    </alternativeName>
</protein>
<evidence type="ECO:0000256" key="5">
    <source>
        <dbReference type="ARBA" id="ARBA00022741"/>
    </source>
</evidence>
<accession>A0A261Y241</accession>
<dbReference type="GO" id="GO:0006424">
    <property type="term" value="P:glutamyl-tRNA aminoacylation"/>
    <property type="evidence" value="ECO:0007669"/>
    <property type="project" value="InterPro"/>
</dbReference>
<evidence type="ECO:0000256" key="4">
    <source>
        <dbReference type="ARBA" id="ARBA00022598"/>
    </source>
</evidence>
<dbReference type="PRINTS" id="PR00987">
    <property type="entry name" value="TRNASYNTHGLU"/>
</dbReference>
<dbReference type="OrthoDB" id="428822at2759"/>
<dbReference type="NCBIfam" id="TIGR00464">
    <property type="entry name" value="gltX_bact"/>
    <property type="match status" value="1"/>
</dbReference>
<dbReference type="SUPFAM" id="SSF52374">
    <property type="entry name" value="Nucleotidylyl transferase"/>
    <property type="match status" value="1"/>
</dbReference>
<sequence>MAAPVRVRFAPSPTGHLHLGGLRTALYNYLFARKSGGQFVLRIEDTDRARYVQGAMASLMKTLDWAGLERDEGPILGGPYKPYVQSERTALYKAYSDQLVQSGQAYRCFCSRERLDHVKEKSRQAGKAFIYDKRCRHLSEQEIKDNLEQHMPFVVRMKIPDSGKTVVHDQVYGKIEFNNGGLDDSVLMKSDGHPTYHLANVADDHEMKITHVFRGEEWLPSTPKHIILYRALGMTPPEFVHLPLLLNKNRTKLSKRSQDVHVESYIDEGYLPEALINFVALLGWSPPLGKSEVMSMQELVSEFSIEGLHNSNAMVDKEKLDWFNKQHINRRCETESGVASLVALLKPMLPAAETVNTRFSQDEYLAQAIRLLKGRISHVNDIANKCQYLFTKPDFTSPASVQFKNKLSLDILFHVQSIAIDVLQKVDEPQFNAETLKPLINQEPRLAHLSHSQIMMALRYLITGTKVGAGVIETMEMLGRDEVMDRLAMIH</sequence>
<name>A0A261Y241_9FUNG</name>
<reference evidence="14 15" key="1">
    <citation type="journal article" date="2017" name="Mycologia">
        <title>Bifiguratus adelaidae, gen. et sp. nov., a new member of Mucoromycotina in endophytic and soil-dwelling habitats.</title>
        <authorList>
            <person name="Torres-Cruz T.J."/>
            <person name="Billingsley Tobias T.L."/>
            <person name="Almatruk M."/>
            <person name="Hesse C."/>
            <person name="Kuske C.R."/>
            <person name="Desiro A."/>
            <person name="Benucci G.M."/>
            <person name="Bonito G."/>
            <person name="Stajich J.E."/>
            <person name="Dunlap C."/>
            <person name="Arnold A.E."/>
            <person name="Porras-Alfaro A."/>
        </authorList>
    </citation>
    <scope>NUCLEOTIDE SEQUENCE [LARGE SCALE GENOMIC DNA]</scope>
    <source>
        <strain evidence="14 15">AZ0501</strain>
    </source>
</reference>
<dbReference type="CDD" id="cd00808">
    <property type="entry name" value="GluRS_core"/>
    <property type="match status" value="1"/>
</dbReference>
<evidence type="ECO:0000256" key="8">
    <source>
        <dbReference type="ARBA" id="ARBA00023146"/>
    </source>
</evidence>
<evidence type="ECO:0000259" key="13">
    <source>
        <dbReference type="Pfam" id="PF19269"/>
    </source>
</evidence>
<keyword evidence="4 11" id="KW-0436">Ligase</keyword>
<dbReference type="GO" id="GO:0000049">
    <property type="term" value="F:tRNA binding"/>
    <property type="evidence" value="ECO:0007669"/>
    <property type="project" value="InterPro"/>
</dbReference>
<proteinExistence type="inferred from homology"/>
<dbReference type="SUPFAM" id="SSF48163">
    <property type="entry name" value="An anticodon-binding domain of class I aminoacyl-tRNA synthetases"/>
    <property type="match status" value="1"/>
</dbReference>
<evidence type="ECO:0000256" key="11">
    <source>
        <dbReference type="RuleBase" id="RU363037"/>
    </source>
</evidence>
<evidence type="ECO:0000256" key="3">
    <source>
        <dbReference type="ARBA" id="ARBA00012835"/>
    </source>
</evidence>
<dbReference type="GO" id="GO:0032543">
    <property type="term" value="P:mitochondrial translation"/>
    <property type="evidence" value="ECO:0007669"/>
    <property type="project" value="EnsemblFungi"/>
</dbReference>
<comment type="subcellular location">
    <subcellularLocation>
        <location evidence="1">Mitochondrion</location>
    </subcellularLocation>
</comment>
<dbReference type="InterPro" id="IPR008925">
    <property type="entry name" value="aa_tRNA-synth_I_cd-bd_sf"/>
</dbReference>
<dbReference type="InterPro" id="IPR000924">
    <property type="entry name" value="Glu/Gln-tRNA-synth"/>
</dbReference>
<dbReference type="InterPro" id="IPR004527">
    <property type="entry name" value="Glu-tRNA-ligase_bac/mito"/>
</dbReference>
<dbReference type="EMBL" id="MVBO01000034">
    <property type="protein sequence ID" value="OZJ04638.1"/>
    <property type="molecule type" value="Genomic_DNA"/>
</dbReference>
<keyword evidence="5 11" id="KW-0547">Nucleotide-binding</keyword>
<dbReference type="HAMAP" id="MF_00022">
    <property type="entry name" value="Glu_tRNA_synth_type1"/>
    <property type="match status" value="1"/>
</dbReference>
<dbReference type="GO" id="GO:0008270">
    <property type="term" value="F:zinc ion binding"/>
    <property type="evidence" value="ECO:0007669"/>
    <property type="project" value="InterPro"/>
</dbReference>
<evidence type="ECO:0000256" key="9">
    <source>
        <dbReference type="ARBA" id="ARBA00030865"/>
    </source>
</evidence>
<keyword evidence="7 11" id="KW-0648">Protein biosynthesis</keyword>
<keyword evidence="8 11" id="KW-0030">Aminoacyl-tRNA synthetase</keyword>
<keyword evidence="6 11" id="KW-0067">ATP-binding</keyword>
<dbReference type="InterPro" id="IPR049940">
    <property type="entry name" value="GluQ/Sye"/>
</dbReference>
<dbReference type="GO" id="GO:0005739">
    <property type="term" value="C:mitochondrion"/>
    <property type="evidence" value="ECO:0007669"/>
    <property type="project" value="UniProtKB-SubCell"/>
</dbReference>
<dbReference type="Proteomes" id="UP000242875">
    <property type="component" value="Unassembled WGS sequence"/>
</dbReference>
<dbReference type="Pfam" id="PF00749">
    <property type="entry name" value="tRNA-synt_1c"/>
    <property type="match status" value="1"/>
</dbReference>
<dbReference type="PROSITE" id="PS00178">
    <property type="entry name" value="AA_TRNA_LIGASE_I"/>
    <property type="match status" value="1"/>
</dbReference>
<keyword evidence="15" id="KW-1185">Reference proteome</keyword>
<dbReference type="PANTHER" id="PTHR43311">
    <property type="entry name" value="GLUTAMATE--TRNA LIGASE"/>
    <property type="match status" value="1"/>
</dbReference>
<comment type="similarity">
    <text evidence="2">Belongs to the class-I aminoacyl-tRNA synthetase family. Glutamate--tRNA ligase type 1 subfamily.</text>
</comment>